<evidence type="ECO:0000313" key="2">
    <source>
        <dbReference type="Proteomes" id="UP000000753"/>
    </source>
</evidence>
<dbReference type="KEGG" id="swp:swp_3427"/>
<evidence type="ECO:0000313" key="1">
    <source>
        <dbReference type="EMBL" id="ACJ30126.1"/>
    </source>
</evidence>
<sequence>MRNVHCAHELEAYIANFRFGSLNGINDGKITF</sequence>
<dbReference type="EMBL" id="CP000472">
    <property type="protein sequence ID" value="ACJ30126.1"/>
    <property type="molecule type" value="Genomic_DNA"/>
</dbReference>
<name>B8CRW8_SHEPW</name>
<gene>
    <name evidence="1" type="ordered locus">swp_3427</name>
</gene>
<keyword evidence="2" id="KW-1185">Reference proteome</keyword>
<dbReference type="HOGENOM" id="CLU_3391306_0_0_6"/>
<dbReference type="STRING" id="225849.swp_3427"/>
<accession>B8CRW8</accession>
<dbReference type="AlphaFoldDB" id="B8CRW8"/>
<protein>
    <submittedName>
        <fullName evidence="1">Uncharacterized protein</fullName>
    </submittedName>
</protein>
<proteinExistence type="predicted"/>
<dbReference type="Proteomes" id="UP000000753">
    <property type="component" value="Chromosome"/>
</dbReference>
<organism evidence="1 2">
    <name type="scientific">Shewanella piezotolerans (strain WP3 / JCM 13877)</name>
    <dbReference type="NCBI Taxonomy" id="225849"/>
    <lineage>
        <taxon>Bacteria</taxon>
        <taxon>Pseudomonadati</taxon>
        <taxon>Pseudomonadota</taxon>
        <taxon>Gammaproteobacteria</taxon>
        <taxon>Alteromonadales</taxon>
        <taxon>Shewanellaceae</taxon>
        <taxon>Shewanella</taxon>
    </lineage>
</organism>
<reference evidence="1 2" key="1">
    <citation type="journal article" date="2008" name="PLoS ONE">
        <title>Environmental adaptation: genomic analysis of the piezotolerant and psychrotolerant deep-sea iron reducing bacterium Shewanella piezotolerans WP3.</title>
        <authorList>
            <person name="Wang F."/>
            <person name="Wang J."/>
            <person name="Jian H."/>
            <person name="Zhang B."/>
            <person name="Li S."/>
            <person name="Wang F."/>
            <person name="Zeng X."/>
            <person name="Gao L."/>
            <person name="Bartlett D.H."/>
            <person name="Yu J."/>
            <person name="Hu S."/>
            <person name="Xiao X."/>
        </authorList>
    </citation>
    <scope>NUCLEOTIDE SEQUENCE [LARGE SCALE GENOMIC DNA]</scope>
    <source>
        <strain evidence="2">WP3 / JCM 13877</strain>
    </source>
</reference>